<dbReference type="AlphaFoldDB" id="A0AA90NL93"/>
<keyword evidence="5" id="KW-1185">Reference proteome</keyword>
<dbReference type="PRINTS" id="PR00420">
    <property type="entry name" value="RNGMNOXGNASE"/>
</dbReference>
<comment type="caution">
    <text evidence="4">The sequence shown here is derived from an EMBL/GenBank/DDBJ whole genome shotgun (WGS) entry which is preliminary data.</text>
</comment>
<protein>
    <submittedName>
        <fullName evidence="4">FAD-dependent monooxygenase</fullName>
    </submittedName>
</protein>
<dbReference type="InterPro" id="IPR050493">
    <property type="entry name" value="FAD-dep_Monooxygenase_BioMet"/>
</dbReference>
<dbReference type="Proteomes" id="UP001178281">
    <property type="component" value="Unassembled WGS sequence"/>
</dbReference>
<dbReference type="Gene3D" id="3.50.50.60">
    <property type="entry name" value="FAD/NAD(P)-binding domain"/>
    <property type="match status" value="1"/>
</dbReference>
<keyword evidence="1" id="KW-0560">Oxidoreductase</keyword>
<dbReference type="SUPFAM" id="SSF51905">
    <property type="entry name" value="FAD/NAD(P)-binding domain"/>
    <property type="match status" value="1"/>
</dbReference>
<name>A0AA90NL93_9ACTN</name>
<dbReference type="InterPro" id="IPR002938">
    <property type="entry name" value="FAD-bd"/>
</dbReference>
<evidence type="ECO:0000256" key="1">
    <source>
        <dbReference type="ARBA" id="ARBA00023002"/>
    </source>
</evidence>
<gene>
    <name evidence="4" type="ORF">Q7X28_17490</name>
</gene>
<dbReference type="EMBL" id="JAUTIX010000007">
    <property type="protein sequence ID" value="MDP0399719.1"/>
    <property type="molecule type" value="Genomic_DNA"/>
</dbReference>
<evidence type="ECO:0000313" key="5">
    <source>
        <dbReference type="Proteomes" id="UP001178281"/>
    </source>
</evidence>
<dbReference type="PANTHER" id="PTHR13789:SF309">
    <property type="entry name" value="PUTATIVE (AFU_ORTHOLOGUE AFUA_6G14510)-RELATED"/>
    <property type="match status" value="1"/>
</dbReference>
<keyword evidence="2 4" id="KW-0503">Monooxygenase</keyword>
<dbReference type="RefSeq" id="WP_305112277.1">
    <property type="nucleotide sequence ID" value="NZ_JAUTIX010000007.1"/>
</dbReference>
<reference evidence="4" key="1">
    <citation type="submission" date="2023-08" db="EMBL/GenBank/DDBJ databases">
        <title>The draft genome of Tsukamurella strandjordii strain 050030.</title>
        <authorList>
            <person name="Zhao F."/>
            <person name="Feng Y."/>
            <person name="Zong Z."/>
        </authorList>
    </citation>
    <scope>NUCLEOTIDE SEQUENCE</scope>
    <source>
        <strain evidence="4">050030</strain>
    </source>
</reference>
<dbReference type="PANTHER" id="PTHR13789">
    <property type="entry name" value="MONOOXYGENASE"/>
    <property type="match status" value="1"/>
</dbReference>
<dbReference type="Gene3D" id="3.30.9.10">
    <property type="entry name" value="D-Amino Acid Oxidase, subunit A, domain 2"/>
    <property type="match status" value="1"/>
</dbReference>
<accession>A0AA90NL93</accession>
<dbReference type="GO" id="GO:0071949">
    <property type="term" value="F:FAD binding"/>
    <property type="evidence" value="ECO:0007669"/>
    <property type="project" value="InterPro"/>
</dbReference>
<organism evidence="4 5">
    <name type="scientific">Tsukamurella strandjordii</name>
    <dbReference type="NCBI Taxonomy" id="147577"/>
    <lineage>
        <taxon>Bacteria</taxon>
        <taxon>Bacillati</taxon>
        <taxon>Actinomycetota</taxon>
        <taxon>Actinomycetes</taxon>
        <taxon>Mycobacteriales</taxon>
        <taxon>Tsukamurellaceae</taxon>
        <taxon>Tsukamurella</taxon>
    </lineage>
</organism>
<dbReference type="Pfam" id="PF01494">
    <property type="entry name" value="FAD_binding_3"/>
    <property type="match status" value="1"/>
</dbReference>
<sequence>MTTTVGTIRIAGAGPAGLTLAAALLAAGTPPERIVVHETIDEAAATGVGAFLGLSPTIFGELGERSEFGPVAELFAQAPRIDAIRLVQPDGADLTRPLPAPLRMVTRHGLVAALLDAARALGADVRFRSPIPATDETSTDHWTIGADGVHSTVRRSPGFAHLAAATAPGTSARFAPGFTGPATDPAPNVLTFFRGDGGSAAGFLTDARGTLAFTRTPDGARLGELGFSLGPDVLAALDAQSGRPVQIWEIALPERLPGGGNPWRAGRSVLIGDAAHAKSPASGSGAADAITDALHVAPALHSGAEAAVTAALDELLDREALRRTPPPR</sequence>
<evidence type="ECO:0000256" key="2">
    <source>
        <dbReference type="ARBA" id="ARBA00023033"/>
    </source>
</evidence>
<evidence type="ECO:0000259" key="3">
    <source>
        <dbReference type="Pfam" id="PF01494"/>
    </source>
</evidence>
<proteinExistence type="predicted"/>
<feature type="domain" description="FAD-binding" evidence="3">
    <location>
        <begin position="262"/>
        <end position="307"/>
    </location>
</feature>
<dbReference type="InterPro" id="IPR036188">
    <property type="entry name" value="FAD/NAD-bd_sf"/>
</dbReference>
<dbReference type="GO" id="GO:0004497">
    <property type="term" value="F:monooxygenase activity"/>
    <property type="evidence" value="ECO:0007669"/>
    <property type="project" value="UniProtKB-KW"/>
</dbReference>
<evidence type="ECO:0000313" key="4">
    <source>
        <dbReference type="EMBL" id="MDP0399719.1"/>
    </source>
</evidence>